<reference evidence="2" key="1">
    <citation type="submission" date="2018-07" db="EMBL/GenBank/DDBJ databases">
        <authorList>
            <person name="Quirk P.G."/>
            <person name="Krulwich T.A."/>
        </authorList>
    </citation>
    <scope>NUCLEOTIDE SEQUENCE</scope>
</reference>
<dbReference type="AlphaFoldDB" id="A0A336MF90"/>
<dbReference type="VEuPathDB" id="VectorBase:CSON000712"/>
<organism evidence="2">
    <name type="scientific">Culicoides sonorensis</name>
    <name type="common">Biting midge</name>
    <dbReference type="NCBI Taxonomy" id="179676"/>
    <lineage>
        <taxon>Eukaryota</taxon>
        <taxon>Metazoa</taxon>
        <taxon>Ecdysozoa</taxon>
        <taxon>Arthropoda</taxon>
        <taxon>Hexapoda</taxon>
        <taxon>Insecta</taxon>
        <taxon>Pterygota</taxon>
        <taxon>Neoptera</taxon>
        <taxon>Endopterygota</taxon>
        <taxon>Diptera</taxon>
        <taxon>Nematocera</taxon>
        <taxon>Chironomoidea</taxon>
        <taxon>Ceratopogonidae</taxon>
        <taxon>Ceratopogoninae</taxon>
        <taxon>Culicoides</taxon>
        <taxon>Monoculicoides</taxon>
    </lineage>
</organism>
<gene>
    <name evidence="2" type="primary">CSON000712</name>
</gene>
<dbReference type="Pfam" id="PF07841">
    <property type="entry name" value="DM4_12"/>
    <property type="match status" value="1"/>
</dbReference>
<keyword evidence="1" id="KW-0812">Transmembrane</keyword>
<protein>
    <submittedName>
        <fullName evidence="2">CSON000712 protein</fullName>
    </submittedName>
</protein>
<evidence type="ECO:0000313" key="2">
    <source>
        <dbReference type="EMBL" id="SSX28975.1"/>
    </source>
</evidence>
<keyword evidence="1" id="KW-0472">Membrane</keyword>
<dbReference type="EMBL" id="UFQT01001116">
    <property type="protein sequence ID" value="SSX28975.1"/>
    <property type="molecule type" value="Genomic_DNA"/>
</dbReference>
<dbReference type="InterPro" id="IPR006631">
    <property type="entry name" value="DM4_12"/>
</dbReference>
<proteinExistence type="predicted"/>
<dbReference type="OMA" id="GLSSHKW"/>
<name>A0A336MF90_CULSO</name>
<accession>A0A336MF90</accession>
<feature type="transmembrane region" description="Helical" evidence="1">
    <location>
        <begin position="76"/>
        <end position="94"/>
    </location>
</feature>
<keyword evidence="1" id="KW-1133">Transmembrane helix</keyword>
<sequence>MSRGINFISDEHKFLQSKREPRLFSFNTEDEDVNIKMEFGVPFITVPTKRTIDGLRGFVYNAMQGEIPRPKFNGRALALIGFLCIGFSGVGILMDNFNFNQFVKGKAPSFFFNRAARNDYDEETDYATETIKLWKIVETFDKTLAKYNIDSTACVQHSICVRVQKSYKKVLKNEREASNLDIILEGITRSDWILRFISGTAIDDAIQVGRSKKNCDKVFSSCAFDLQFFTSGIQGMMKNVI</sequence>
<evidence type="ECO:0000256" key="1">
    <source>
        <dbReference type="SAM" id="Phobius"/>
    </source>
</evidence>